<dbReference type="InterPro" id="IPR029787">
    <property type="entry name" value="Nucleotide_cyclase"/>
</dbReference>
<evidence type="ECO:0000313" key="19">
    <source>
        <dbReference type="EMBL" id="KAI1714923.1"/>
    </source>
</evidence>
<dbReference type="PROSITE" id="PS00452">
    <property type="entry name" value="GUANYLATE_CYCLASE_1"/>
    <property type="match status" value="1"/>
</dbReference>
<keyword evidence="13 15" id="KW-0141">cGMP biosynthesis</keyword>
<dbReference type="SUPFAM" id="SSF55073">
    <property type="entry name" value="Nucleotide cyclase"/>
    <property type="match status" value="1"/>
</dbReference>
<dbReference type="SUPFAM" id="SSF53822">
    <property type="entry name" value="Periplasmic binding protein-like I"/>
    <property type="match status" value="1"/>
</dbReference>
<dbReference type="GO" id="GO:0004672">
    <property type="term" value="F:protein kinase activity"/>
    <property type="evidence" value="ECO:0007669"/>
    <property type="project" value="InterPro"/>
</dbReference>
<evidence type="ECO:0000256" key="10">
    <source>
        <dbReference type="ARBA" id="ARBA00023170"/>
    </source>
</evidence>
<dbReference type="Proteomes" id="UP001201812">
    <property type="component" value="Unassembled WGS sequence"/>
</dbReference>
<dbReference type="InterPro" id="IPR011009">
    <property type="entry name" value="Kinase-like_dom_sf"/>
</dbReference>
<dbReference type="PROSITE" id="PS50125">
    <property type="entry name" value="GUANYLATE_CYCLASE_2"/>
    <property type="match status" value="1"/>
</dbReference>
<dbReference type="GO" id="GO:0005886">
    <property type="term" value="C:plasma membrane"/>
    <property type="evidence" value="ECO:0007669"/>
    <property type="project" value="UniProtKB-SubCell"/>
</dbReference>
<dbReference type="InterPro" id="IPR050401">
    <property type="entry name" value="Cyclic_nucleotide_synthase"/>
</dbReference>
<dbReference type="GO" id="GO:0004383">
    <property type="term" value="F:guanylate cyclase activity"/>
    <property type="evidence" value="ECO:0007669"/>
    <property type="project" value="UniProtKB-EC"/>
</dbReference>
<evidence type="ECO:0000256" key="5">
    <source>
        <dbReference type="ARBA" id="ARBA00022692"/>
    </source>
</evidence>
<keyword evidence="10" id="KW-0675">Receptor</keyword>
<keyword evidence="5 16" id="KW-0812">Transmembrane</keyword>
<feature type="transmembrane region" description="Helical" evidence="16">
    <location>
        <begin position="545"/>
        <end position="569"/>
    </location>
</feature>
<evidence type="ECO:0000256" key="1">
    <source>
        <dbReference type="ARBA" id="ARBA00001436"/>
    </source>
</evidence>
<dbReference type="CDD" id="cd07302">
    <property type="entry name" value="CHD"/>
    <property type="match status" value="1"/>
</dbReference>
<dbReference type="InterPro" id="IPR001245">
    <property type="entry name" value="Ser-Thr/Tyr_kinase_cat_dom"/>
</dbReference>
<comment type="catalytic activity">
    <reaction evidence="1 15">
        <text>GTP = 3',5'-cyclic GMP + diphosphate</text>
        <dbReference type="Rhea" id="RHEA:13665"/>
        <dbReference type="ChEBI" id="CHEBI:33019"/>
        <dbReference type="ChEBI" id="CHEBI:37565"/>
        <dbReference type="ChEBI" id="CHEBI:57746"/>
        <dbReference type="EC" id="4.6.1.2"/>
    </reaction>
</comment>
<dbReference type="GO" id="GO:0007168">
    <property type="term" value="P:receptor guanylyl cyclase signaling pathway"/>
    <property type="evidence" value="ECO:0007669"/>
    <property type="project" value="TreeGrafter"/>
</dbReference>
<dbReference type="PANTHER" id="PTHR11920">
    <property type="entry name" value="GUANYLYL CYCLASE"/>
    <property type="match status" value="1"/>
</dbReference>
<dbReference type="GO" id="GO:0006935">
    <property type="term" value="P:chemotaxis"/>
    <property type="evidence" value="ECO:0007669"/>
    <property type="project" value="UniProtKB-ARBA"/>
</dbReference>
<dbReference type="PROSITE" id="PS50011">
    <property type="entry name" value="PROTEIN_KINASE_DOM"/>
    <property type="match status" value="1"/>
</dbReference>
<dbReference type="Pfam" id="PF00211">
    <property type="entry name" value="Guanylate_cyc"/>
    <property type="match status" value="1"/>
</dbReference>
<keyword evidence="6" id="KW-0732">Signal</keyword>
<dbReference type="GO" id="GO:0004016">
    <property type="term" value="F:adenylate cyclase activity"/>
    <property type="evidence" value="ECO:0007669"/>
    <property type="project" value="TreeGrafter"/>
</dbReference>
<dbReference type="GO" id="GO:0001653">
    <property type="term" value="F:peptide receptor activity"/>
    <property type="evidence" value="ECO:0007669"/>
    <property type="project" value="TreeGrafter"/>
</dbReference>
<dbReference type="PANTHER" id="PTHR11920:SF493">
    <property type="entry name" value="RECEPTOR-TYPE GUANYLATE CYCLASE GCY-22"/>
    <property type="match status" value="1"/>
</dbReference>
<evidence type="ECO:0000256" key="15">
    <source>
        <dbReference type="RuleBase" id="RU003431"/>
    </source>
</evidence>
<dbReference type="Pfam" id="PF01094">
    <property type="entry name" value="ANF_receptor"/>
    <property type="match status" value="1"/>
</dbReference>
<dbReference type="AlphaFoldDB" id="A0AAD4R485"/>
<keyword evidence="12 14" id="KW-0456">Lyase</keyword>
<accession>A0AAD4R485</accession>
<dbReference type="Pfam" id="PF07701">
    <property type="entry name" value="HNOBA"/>
    <property type="match status" value="1"/>
</dbReference>
<dbReference type="Gene3D" id="3.30.70.1230">
    <property type="entry name" value="Nucleotide cyclase"/>
    <property type="match status" value="1"/>
</dbReference>
<keyword evidence="20" id="KW-1185">Reference proteome</keyword>
<dbReference type="SMART" id="SM00044">
    <property type="entry name" value="CYCc"/>
    <property type="match status" value="1"/>
</dbReference>
<keyword evidence="4" id="KW-1003">Cell membrane</keyword>
<dbReference type="InterPro" id="IPR001828">
    <property type="entry name" value="ANF_lig-bd_rcpt"/>
</dbReference>
<sequence>MFFAEDYYVFAWMTFGIADTNHLQKLGFMATISRFFPKRGSNKFETLLESYICFRRLSELCFVIIILSSGKIAGQILPTTTTLQPQILPTATVQPPLLQIRIGMLIPQNDTTPYAFENSAAAVSLALDRVYKEKILPKGTNFTFIWKFEECQEFTSAGFAYDLIKNQGVDLIIAPPCITGAAITGHVATYYNIPITLWGVTFTSSLADPNVYPSEISVVPKYNDFANAVCNVMRLYKWTTFSFIFQADDNGGCNSFQRDMETAANGYIDCTIGFKDQVTLDNVQDINFTLQQIQQRSRIVVLCFDDPVQKRDFAIRLYDAGMATAEYVYLFIDSDLSLAYEPPFWADRSKPSDGRDSAAEAVAKGGFQMHVDVLAGNTTTGNQTDFSNKLMERMSAWPFYCTTCNTGQKASKYAPFLYDAMYAYALALSKTINESGTSPASIRNGTRISDAAGSLTFKGMTGTVIMGSDGVRDSTYTLSMYNEKNELVPLVQFGMIGNEVNITPLYSNAATSIWASRGGVEPLAIPVCGFDRKGCQVPVFEAYKALFIVLICIVLTIITIIISGIGYIIHVRARETEAQNRLWRITYVNLVKFQHKNRGEQSVRSLQSGPSSTSTKFTFDSVKHSKNFTVYTLFDQKVIGHKHSSLHPLEKEQMAELRGMRALDHENVNRFIGLCVDGREVLSIWRYCSRGSLRDVIKNQTLTVDAFFMFSLVRDVAEGLSHIHNSFLGFHGHLKSSYCLIDERWQVKISYYGLKTLIRRDENPKPRELLWTAPELLRENNYVGSKAGDIYSFAIICSEVINQKMAWELNENVGNNEEIVYLLKKGASQLHPLRPVIQPAVQDVNPGIVHLLRDCWAENPNDRPKMEMVKQLLKSMNSGRNSNLMDHVFNILEQYANTLESEVEERTKELVEEKKKSDILLYRMLPKQVAEKLKLGQSVEPETFECVTVFFSDVVSFTTLANRCTPLQVVNLLNTLYSQLDNIIAEHDVYKVETIGDGYLCVSGLPHRNSNEHARHIANMSLGFIKSLDDVVIPHMPNEQIRLRIGLHTGPCVAGVVGLSMPRYCLFGDTINTASRMESSSKPNQIHISATTNHFLTNIIGGYVTESRGELIIKGKGVMETFFLISKVETAQEHIPMYGHFKENHAGDNDH</sequence>
<dbReference type="Pfam" id="PF07714">
    <property type="entry name" value="PK_Tyr_Ser-Thr"/>
    <property type="match status" value="1"/>
</dbReference>
<evidence type="ECO:0000256" key="12">
    <source>
        <dbReference type="ARBA" id="ARBA00023239"/>
    </source>
</evidence>
<evidence type="ECO:0000256" key="7">
    <source>
        <dbReference type="ARBA" id="ARBA00022741"/>
    </source>
</evidence>
<dbReference type="GO" id="GO:0007635">
    <property type="term" value="P:chemosensory behavior"/>
    <property type="evidence" value="ECO:0007669"/>
    <property type="project" value="UniProtKB-ARBA"/>
</dbReference>
<feature type="domain" description="Guanylate cyclase" evidence="18">
    <location>
        <begin position="948"/>
        <end position="1078"/>
    </location>
</feature>
<keyword evidence="9 16" id="KW-0472">Membrane</keyword>
<keyword evidence="7" id="KW-0547">Nucleotide-binding</keyword>
<reference evidence="19" key="1">
    <citation type="submission" date="2022-01" db="EMBL/GenBank/DDBJ databases">
        <title>Genome Sequence Resource for Two Populations of Ditylenchus destructor, the Migratory Endoparasitic Phytonematode.</title>
        <authorList>
            <person name="Zhang H."/>
            <person name="Lin R."/>
            <person name="Xie B."/>
        </authorList>
    </citation>
    <scope>NUCLEOTIDE SEQUENCE</scope>
    <source>
        <strain evidence="19">BazhouSP</strain>
    </source>
</reference>
<dbReference type="InterPro" id="IPR001054">
    <property type="entry name" value="A/G_cyclase"/>
</dbReference>
<evidence type="ECO:0000259" key="17">
    <source>
        <dbReference type="PROSITE" id="PS50011"/>
    </source>
</evidence>
<dbReference type="InterPro" id="IPR018297">
    <property type="entry name" value="A/G_cyclase_CS"/>
</dbReference>
<evidence type="ECO:0000256" key="13">
    <source>
        <dbReference type="ARBA" id="ARBA00023293"/>
    </source>
</evidence>
<proteinExistence type="inferred from homology"/>
<evidence type="ECO:0000256" key="3">
    <source>
        <dbReference type="ARBA" id="ARBA00012202"/>
    </source>
</evidence>
<dbReference type="Gene3D" id="1.10.510.10">
    <property type="entry name" value="Transferase(Phosphotransferase) domain 1"/>
    <property type="match status" value="1"/>
</dbReference>
<dbReference type="EC" id="4.6.1.2" evidence="3 15"/>
<feature type="domain" description="Protein kinase" evidence="17">
    <location>
        <begin position="600"/>
        <end position="890"/>
    </location>
</feature>
<dbReference type="InterPro" id="IPR000719">
    <property type="entry name" value="Prot_kinase_dom"/>
</dbReference>
<evidence type="ECO:0000256" key="14">
    <source>
        <dbReference type="RuleBase" id="RU000405"/>
    </source>
</evidence>
<evidence type="ECO:0000259" key="18">
    <source>
        <dbReference type="PROSITE" id="PS50125"/>
    </source>
</evidence>
<keyword evidence="11" id="KW-0325">Glycoprotein</keyword>
<evidence type="ECO:0000256" key="8">
    <source>
        <dbReference type="ARBA" id="ARBA00022989"/>
    </source>
</evidence>
<dbReference type="EMBL" id="JAKKPZ010000012">
    <property type="protein sequence ID" value="KAI1714923.1"/>
    <property type="molecule type" value="Genomic_DNA"/>
</dbReference>
<dbReference type="Gene3D" id="3.40.50.2300">
    <property type="match status" value="2"/>
</dbReference>
<keyword evidence="8 16" id="KW-1133">Transmembrane helix</keyword>
<evidence type="ECO:0000256" key="16">
    <source>
        <dbReference type="SAM" id="Phobius"/>
    </source>
</evidence>
<organism evidence="19 20">
    <name type="scientific">Ditylenchus destructor</name>
    <dbReference type="NCBI Taxonomy" id="166010"/>
    <lineage>
        <taxon>Eukaryota</taxon>
        <taxon>Metazoa</taxon>
        <taxon>Ecdysozoa</taxon>
        <taxon>Nematoda</taxon>
        <taxon>Chromadorea</taxon>
        <taxon>Rhabditida</taxon>
        <taxon>Tylenchina</taxon>
        <taxon>Tylenchomorpha</taxon>
        <taxon>Sphaerularioidea</taxon>
        <taxon>Anguinidae</taxon>
        <taxon>Anguininae</taxon>
        <taxon>Ditylenchus</taxon>
    </lineage>
</organism>
<name>A0AAD4R485_9BILA</name>
<dbReference type="SUPFAM" id="SSF56112">
    <property type="entry name" value="Protein kinase-like (PK-like)"/>
    <property type="match status" value="1"/>
</dbReference>
<evidence type="ECO:0000256" key="9">
    <source>
        <dbReference type="ARBA" id="ARBA00023136"/>
    </source>
</evidence>
<dbReference type="GO" id="GO:0035556">
    <property type="term" value="P:intracellular signal transduction"/>
    <property type="evidence" value="ECO:0007669"/>
    <property type="project" value="InterPro"/>
</dbReference>
<dbReference type="FunFam" id="3.30.70.1230:FF:000023">
    <property type="entry name" value="Guanylate cyclase"/>
    <property type="match status" value="1"/>
</dbReference>
<evidence type="ECO:0000256" key="2">
    <source>
        <dbReference type="ARBA" id="ARBA00004251"/>
    </source>
</evidence>
<dbReference type="InterPro" id="IPR011645">
    <property type="entry name" value="HNOB_dom_associated"/>
</dbReference>
<evidence type="ECO:0000256" key="11">
    <source>
        <dbReference type="ARBA" id="ARBA00023180"/>
    </source>
</evidence>
<evidence type="ECO:0000256" key="6">
    <source>
        <dbReference type="ARBA" id="ARBA00022729"/>
    </source>
</evidence>
<evidence type="ECO:0000313" key="20">
    <source>
        <dbReference type="Proteomes" id="UP001201812"/>
    </source>
</evidence>
<comment type="caution">
    <text evidence="19">The sequence shown here is derived from an EMBL/GenBank/DDBJ whole genome shotgun (WGS) entry which is preliminary data.</text>
</comment>
<dbReference type="InterPro" id="IPR028082">
    <property type="entry name" value="Peripla_BP_I"/>
</dbReference>
<dbReference type="CDD" id="cd06352">
    <property type="entry name" value="PBP1_NPR_GC-like"/>
    <property type="match status" value="1"/>
</dbReference>
<gene>
    <name evidence="19" type="ORF">DdX_08196</name>
</gene>
<comment type="similarity">
    <text evidence="14">Belongs to the adenylyl cyclase class-4/guanylyl cyclase family.</text>
</comment>
<protein>
    <recommendedName>
        <fullName evidence="3 15">Guanylate cyclase</fullName>
        <ecNumber evidence="3 15">4.6.1.2</ecNumber>
    </recommendedName>
</protein>
<dbReference type="GO" id="GO:0005524">
    <property type="term" value="F:ATP binding"/>
    <property type="evidence" value="ECO:0007669"/>
    <property type="project" value="InterPro"/>
</dbReference>
<evidence type="ECO:0000256" key="4">
    <source>
        <dbReference type="ARBA" id="ARBA00022475"/>
    </source>
</evidence>
<comment type="subcellular location">
    <subcellularLocation>
        <location evidence="2">Cell membrane</location>
        <topology evidence="2">Single-pass type I membrane protein</topology>
    </subcellularLocation>
</comment>